<dbReference type="AlphaFoldDB" id="A0A9X3FN55"/>
<evidence type="ECO:0000313" key="5">
    <source>
        <dbReference type="Proteomes" id="UP001146670"/>
    </source>
</evidence>
<feature type="region of interest" description="Disordered" evidence="1">
    <location>
        <begin position="120"/>
        <end position="150"/>
    </location>
</feature>
<protein>
    <submittedName>
        <fullName evidence="4">DUF4097 family beta strand repeat-containing protein</fullName>
    </submittedName>
</protein>
<comment type="caution">
    <text evidence="4">The sequence shown here is derived from an EMBL/GenBank/DDBJ whole genome shotgun (WGS) entry which is preliminary data.</text>
</comment>
<feature type="compositionally biased region" description="Polar residues" evidence="1">
    <location>
        <begin position="127"/>
        <end position="150"/>
    </location>
</feature>
<dbReference type="Pfam" id="PF22746">
    <property type="entry name" value="SHOCT-like_DUF2089-C"/>
    <property type="match status" value="1"/>
</dbReference>
<dbReference type="Pfam" id="PF13349">
    <property type="entry name" value="DUF4097"/>
    <property type="match status" value="1"/>
</dbReference>
<evidence type="ECO:0000259" key="3">
    <source>
        <dbReference type="Pfam" id="PF22746"/>
    </source>
</evidence>
<dbReference type="InterPro" id="IPR053959">
    <property type="entry name" value="YvlB/LiaX_N"/>
</dbReference>
<evidence type="ECO:0000313" key="4">
    <source>
        <dbReference type="EMBL" id="MCZ0725778.1"/>
    </source>
</evidence>
<evidence type="ECO:0000256" key="1">
    <source>
        <dbReference type="SAM" id="MobiDB-lite"/>
    </source>
</evidence>
<dbReference type="Gene3D" id="2.160.20.120">
    <property type="match status" value="1"/>
</dbReference>
<dbReference type="Proteomes" id="UP001146670">
    <property type="component" value="Unassembled WGS sequence"/>
</dbReference>
<organism evidence="4 5">
    <name type="scientific">Aerococcus kribbianus</name>
    <dbReference type="NCBI Taxonomy" id="2999064"/>
    <lineage>
        <taxon>Bacteria</taxon>
        <taxon>Bacillati</taxon>
        <taxon>Bacillota</taxon>
        <taxon>Bacilli</taxon>
        <taxon>Lactobacillales</taxon>
        <taxon>Aerococcaceae</taxon>
        <taxon>Aerococcus</taxon>
    </lineage>
</organism>
<reference evidence="4" key="1">
    <citation type="submission" date="2022-12" db="EMBL/GenBank/DDBJ databases">
        <title>Description and comparative metabolic analysis of Aerococcus sp. nov., isolated from the feces of a pig.</title>
        <authorList>
            <person name="Chang Y.-H."/>
        </authorList>
    </citation>
    <scope>NUCLEOTIDE SEQUENCE</scope>
    <source>
        <strain evidence="4">YH-aer222</strain>
    </source>
</reference>
<dbReference type="EMBL" id="JAPRFR010000001">
    <property type="protein sequence ID" value="MCZ0725778.1"/>
    <property type="molecule type" value="Genomic_DNA"/>
</dbReference>
<feature type="domain" description="DUF4097" evidence="2">
    <location>
        <begin position="269"/>
        <end position="410"/>
    </location>
</feature>
<dbReference type="InterPro" id="IPR025164">
    <property type="entry name" value="Toastrack_DUF4097"/>
</dbReference>
<keyword evidence="5" id="KW-1185">Reference proteome</keyword>
<sequence>MTTDKERILNLVEEGIITAEEAKLLLANRGQNIDNNGEAVLADFYEELAGDANQKSSLRDQKYQLQKELEAKLAKKLQADRQLRLDDEEDDSTTEILRQRLREEIDQLNQQIDQVKEEVRDLDASLEQKSASSQDHTEHAQANQSTKTQTETIFDRAKEGLDTIRDQFNRTVAFDKKANGIPVPRVITHEYANEWTYPGADLSVIDLDIAKGNISLQGWDSDTIAVEVQGKLLGDYDEETPLEAFLNRADFSYDAGSLRLKLLSRLLTSHVRVKLPQKQLDYLQVHTISGKIQIDKLTSNDIFIKSSDGLIEINDIKAQMLELAAKNSPITLKDSQVTDLITKNYNGDQRIVGQVANAEIHGLNGNIRMTLTEAPKRIVVENKTGDIKLNLPAETPIDGMAATNHGQILFRDEHLTITGLKDDQLNKQKLFQFQLENHPAPISLKSMTGNILVKAGK</sequence>
<feature type="domain" description="YvlB/LiaX N-terminal" evidence="3">
    <location>
        <begin position="5"/>
        <end position="28"/>
    </location>
</feature>
<accession>A0A9X3FN55</accession>
<name>A0A9X3FN55_9LACT</name>
<dbReference type="RefSeq" id="WP_268752089.1">
    <property type="nucleotide sequence ID" value="NZ_JAPRFQ010000001.1"/>
</dbReference>
<evidence type="ECO:0000259" key="2">
    <source>
        <dbReference type="Pfam" id="PF13349"/>
    </source>
</evidence>
<gene>
    <name evidence="4" type="ORF">OW157_04230</name>
</gene>
<proteinExistence type="predicted"/>